<keyword evidence="1" id="KW-0812">Transmembrane</keyword>
<dbReference type="EMBL" id="QEFB01000004">
    <property type="protein sequence ID" value="PWC07593.1"/>
    <property type="molecule type" value="Genomic_DNA"/>
</dbReference>
<name>A0A2U1TFN6_9MICO</name>
<accession>A0A2U1TFN6</accession>
<evidence type="ECO:0008006" key="4">
    <source>
        <dbReference type="Google" id="ProtNLM"/>
    </source>
</evidence>
<reference evidence="3" key="1">
    <citation type="submission" date="2018-04" db="EMBL/GenBank/DDBJ databases">
        <authorList>
            <person name="Liu S."/>
            <person name="Wang Z."/>
            <person name="Li J."/>
        </authorList>
    </citation>
    <scope>NUCLEOTIDE SEQUENCE [LARGE SCALE GENOMIC DNA]</scope>
    <source>
        <strain evidence="3">622</strain>
    </source>
</reference>
<protein>
    <recommendedName>
        <fullName evidence="4">Exo-alpha-sialidase</fullName>
    </recommendedName>
</protein>
<comment type="caution">
    <text evidence="2">The sequence shown here is derived from an EMBL/GenBank/DDBJ whole genome shotgun (WGS) entry which is preliminary data.</text>
</comment>
<dbReference type="AlphaFoldDB" id="A0A2U1TFN6"/>
<dbReference type="Proteomes" id="UP000244962">
    <property type="component" value="Unassembled WGS sequence"/>
</dbReference>
<dbReference type="SUPFAM" id="SSF110296">
    <property type="entry name" value="Oligoxyloglucan reducing end-specific cellobiohydrolase"/>
    <property type="match status" value="1"/>
</dbReference>
<proteinExistence type="predicted"/>
<evidence type="ECO:0000313" key="2">
    <source>
        <dbReference type="EMBL" id="PWC07593.1"/>
    </source>
</evidence>
<keyword evidence="3" id="KW-1185">Reference proteome</keyword>
<dbReference type="Gene3D" id="2.130.10.10">
    <property type="entry name" value="YVTN repeat-like/Quinoprotein amine dehydrogenase"/>
    <property type="match status" value="1"/>
</dbReference>
<evidence type="ECO:0000313" key="3">
    <source>
        <dbReference type="Proteomes" id="UP000244962"/>
    </source>
</evidence>
<feature type="transmembrane region" description="Helical" evidence="1">
    <location>
        <begin position="21"/>
        <end position="39"/>
    </location>
</feature>
<keyword evidence="1" id="KW-1133">Transmembrane helix</keyword>
<keyword evidence="1" id="KW-0472">Membrane</keyword>
<gene>
    <name evidence="2" type="ORF">DF223_06045</name>
</gene>
<sequence length="313" mass="31658">MAHKAFVRRPQREGLSKRWSVIGLSLFVVLDVLLVGAALDAQRGPEVVEQIQAVPSSPPSAEPTATAAVSANAVRPQRVLAAASGDVAWRGTIGPCPGGTAALEYTDDGGATWKTVDPAAETGAAAVVRVVPESESAANVVTLDAGCSPQLVGTFVAGDAWADHSPRLGSYWYLDPKNVAAIQSPAGMVAAPCSSAVMIATRSTDEAAVLCADETVFRTTDAGSTWSAAIFVPGAVALSGAPDGYIAAVAGQGECGGTSVLAITDSRPGALAGCAGETSAPGQTVVSVSDDGTFWLWSGDVFARSTDGGLTWK</sequence>
<dbReference type="RefSeq" id="WP_108962539.1">
    <property type="nucleotide sequence ID" value="NZ_QEFB01000004.1"/>
</dbReference>
<organism evidence="2 3">
    <name type="scientific">Mycetocola zhujimingii</name>
    <dbReference type="NCBI Taxonomy" id="2079792"/>
    <lineage>
        <taxon>Bacteria</taxon>
        <taxon>Bacillati</taxon>
        <taxon>Actinomycetota</taxon>
        <taxon>Actinomycetes</taxon>
        <taxon>Micrococcales</taxon>
        <taxon>Microbacteriaceae</taxon>
        <taxon>Mycetocola</taxon>
    </lineage>
</organism>
<dbReference type="InterPro" id="IPR015943">
    <property type="entry name" value="WD40/YVTN_repeat-like_dom_sf"/>
</dbReference>
<evidence type="ECO:0000256" key="1">
    <source>
        <dbReference type="SAM" id="Phobius"/>
    </source>
</evidence>